<sequence>MKPEGILQGHDKIVSRVDSLRTGKFLPASLSHKDKFLKVEEIPEPSMYFDHDCTVSQYPIIL</sequence>
<evidence type="ECO:0000313" key="1">
    <source>
        <dbReference type="EMBL" id="TGO22715.1"/>
    </source>
</evidence>
<organism evidence="1 2">
    <name type="scientific">Botrytis paeoniae</name>
    <dbReference type="NCBI Taxonomy" id="278948"/>
    <lineage>
        <taxon>Eukaryota</taxon>
        <taxon>Fungi</taxon>
        <taxon>Dikarya</taxon>
        <taxon>Ascomycota</taxon>
        <taxon>Pezizomycotina</taxon>
        <taxon>Leotiomycetes</taxon>
        <taxon>Helotiales</taxon>
        <taxon>Sclerotiniaceae</taxon>
        <taxon>Botrytis</taxon>
    </lineage>
</organism>
<dbReference type="Proteomes" id="UP000297910">
    <property type="component" value="Unassembled WGS sequence"/>
</dbReference>
<proteinExistence type="predicted"/>
<name>A0A4Z1FDW8_9HELO</name>
<keyword evidence="2" id="KW-1185">Reference proteome</keyword>
<protein>
    <submittedName>
        <fullName evidence="1">Uncharacterized protein</fullName>
    </submittedName>
</protein>
<dbReference type="AlphaFoldDB" id="A0A4Z1FDW8"/>
<gene>
    <name evidence="1" type="ORF">BPAE_0157g00020</name>
</gene>
<reference evidence="1 2" key="1">
    <citation type="submission" date="2017-12" db="EMBL/GenBank/DDBJ databases">
        <title>Comparative genomics of Botrytis spp.</title>
        <authorList>
            <person name="Valero-Jimenez C.A."/>
            <person name="Tapia P."/>
            <person name="Veloso J."/>
            <person name="Silva-Moreno E."/>
            <person name="Staats M."/>
            <person name="Valdes J.H."/>
            <person name="Van Kan J.A.L."/>
        </authorList>
    </citation>
    <scope>NUCLEOTIDE SEQUENCE [LARGE SCALE GENOMIC DNA]</scope>
    <source>
        <strain evidence="1 2">Bp0003</strain>
    </source>
</reference>
<evidence type="ECO:0000313" key="2">
    <source>
        <dbReference type="Proteomes" id="UP000297910"/>
    </source>
</evidence>
<accession>A0A4Z1FDW8</accession>
<dbReference type="EMBL" id="PQXI01000157">
    <property type="protein sequence ID" value="TGO22715.1"/>
    <property type="molecule type" value="Genomic_DNA"/>
</dbReference>
<comment type="caution">
    <text evidence="1">The sequence shown here is derived from an EMBL/GenBank/DDBJ whole genome shotgun (WGS) entry which is preliminary data.</text>
</comment>